<proteinExistence type="predicted"/>
<dbReference type="SUPFAM" id="SSF54593">
    <property type="entry name" value="Glyoxalase/Bleomycin resistance protein/Dihydroxybiphenyl dioxygenase"/>
    <property type="match status" value="1"/>
</dbReference>
<reference evidence="2 3" key="1">
    <citation type="submission" date="2019-03" db="EMBL/GenBank/DDBJ databases">
        <title>Arthrobacter sp. nov., an bacterium isolated from biocrust in Mu Us Desert.</title>
        <authorList>
            <person name="Lixiong L."/>
        </authorList>
    </citation>
    <scope>NUCLEOTIDE SEQUENCE [LARGE SCALE GENOMIC DNA]</scope>
    <source>
        <strain evidence="2 3">SLN-3</strain>
    </source>
</reference>
<evidence type="ECO:0000313" key="2">
    <source>
        <dbReference type="EMBL" id="TDK24247.1"/>
    </source>
</evidence>
<name>A0A4R5TS90_9MICC</name>
<accession>A0A4R5TS90</accession>
<keyword evidence="3" id="KW-1185">Reference proteome</keyword>
<dbReference type="InterPro" id="IPR037523">
    <property type="entry name" value="VOC_core"/>
</dbReference>
<dbReference type="Gene3D" id="3.10.180.10">
    <property type="entry name" value="2,3-Dihydroxybiphenyl 1,2-Dioxygenase, domain 1"/>
    <property type="match status" value="1"/>
</dbReference>
<dbReference type="InterPro" id="IPR029068">
    <property type="entry name" value="Glyas_Bleomycin-R_OHBP_Dase"/>
</dbReference>
<comment type="caution">
    <text evidence="2">The sequence shown here is derived from an EMBL/GenBank/DDBJ whole genome shotgun (WGS) entry which is preliminary data.</text>
</comment>
<dbReference type="PROSITE" id="PS51819">
    <property type="entry name" value="VOC"/>
    <property type="match status" value="1"/>
</dbReference>
<evidence type="ECO:0000259" key="1">
    <source>
        <dbReference type="PROSITE" id="PS51819"/>
    </source>
</evidence>
<sequence>MKLEVIVLPVSDVDRAKQFYDSLGWRLDGERVDGNFRSMQYTPPGSGCSVQFGRQVTQAEPGSAQGTHLIVTDIEAARRDLVSRGVDASEVFHCRSGYACRFPGNDEPVPGPHPDRGTYGSFVSFSDPDGNSWILQEITQRFPGRVQGGTAYGSPADLAQALERAAAAYQDLEKRNTQEDPDWAQWYALYLAREQSGEAQTS</sequence>
<dbReference type="InterPro" id="IPR004360">
    <property type="entry name" value="Glyas_Fos-R_dOase_dom"/>
</dbReference>
<protein>
    <submittedName>
        <fullName evidence="2">Glyoxalase</fullName>
    </submittedName>
</protein>
<dbReference type="Proteomes" id="UP000295411">
    <property type="component" value="Unassembled WGS sequence"/>
</dbReference>
<gene>
    <name evidence="2" type="ORF">E2F48_14885</name>
</gene>
<feature type="domain" description="VOC" evidence="1">
    <location>
        <begin position="2"/>
        <end position="138"/>
    </location>
</feature>
<dbReference type="OrthoDB" id="485032at2"/>
<dbReference type="Pfam" id="PF00903">
    <property type="entry name" value="Glyoxalase"/>
    <property type="match status" value="1"/>
</dbReference>
<evidence type="ECO:0000313" key="3">
    <source>
        <dbReference type="Proteomes" id="UP000295411"/>
    </source>
</evidence>
<dbReference type="EMBL" id="SMTK01000005">
    <property type="protein sequence ID" value="TDK24247.1"/>
    <property type="molecule type" value="Genomic_DNA"/>
</dbReference>
<dbReference type="AlphaFoldDB" id="A0A4R5TS90"/>
<organism evidence="2 3">
    <name type="scientific">Arthrobacter crusticola</name>
    <dbReference type="NCBI Taxonomy" id="2547960"/>
    <lineage>
        <taxon>Bacteria</taxon>
        <taxon>Bacillati</taxon>
        <taxon>Actinomycetota</taxon>
        <taxon>Actinomycetes</taxon>
        <taxon>Micrococcales</taxon>
        <taxon>Micrococcaceae</taxon>
        <taxon>Arthrobacter</taxon>
    </lineage>
</organism>